<sequence>MDYPLSEQWRVADLLDTLDGYDVTLVEVHCTPEELDRREHARGDRPIGLARSQTMVYTIADADFVVDTTNTSAGQGATVITIWLNHVHESSSRTLGCMNPGEQMVNDCGCAIRHERGLTRASDASSRAELWWPRRPPGR</sequence>
<reference evidence="1" key="1">
    <citation type="submission" date="2021-01" db="EMBL/GenBank/DDBJ databases">
        <title>Whole genome shotgun sequence of Actinoplanes capillaceus NBRC 16408.</title>
        <authorList>
            <person name="Komaki H."/>
            <person name="Tamura T."/>
        </authorList>
    </citation>
    <scope>NUCLEOTIDE SEQUENCE [LARGE SCALE GENOMIC DNA]</scope>
    <source>
        <strain evidence="1">NBRC 16408</strain>
    </source>
</reference>
<organism evidence="1">
    <name type="scientific">Actinoplanes campanulatus</name>
    <dbReference type="NCBI Taxonomy" id="113559"/>
    <lineage>
        <taxon>Bacteria</taxon>
        <taxon>Bacillati</taxon>
        <taxon>Actinomycetota</taxon>
        <taxon>Actinomycetes</taxon>
        <taxon>Micromonosporales</taxon>
        <taxon>Micromonosporaceae</taxon>
        <taxon>Actinoplanes</taxon>
    </lineage>
</organism>
<name>A0ABQ3WL40_9ACTN</name>
<evidence type="ECO:0000313" key="1">
    <source>
        <dbReference type="EMBL" id="GID46937.1"/>
    </source>
</evidence>
<accession>A0ABQ3WL40</accession>
<dbReference type="EMBL" id="BOMF01000081">
    <property type="protein sequence ID" value="GID46937.1"/>
    <property type="molecule type" value="Genomic_DNA"/>
</dbReference>
<proteinExistence type="predicted"/>
<protein>
    <submittedName>
        <fullName evidence="1">Uncharacterized protein</fullName>
    </submittedName>
</protein>
<dbReference type="Gene3D" id="3.40.50.300">
    <property type="entry name" value="P-loop containing nucleotide triphosphate hydrolases"/>
    <property type="match status" value="1"/>
</dbReference>
<dbReference type="InterPro" id="IPR027417">
    <property type="entry name" value="P-loop_NTPase"/>
</dbReference>
<dbReference type="Pfam" id="PF07931">
    <property type="entry name" value="CPT"/>
    <property type="match status" value="1"/>
</dbReference>
<gene>
    <name evidence="1" type="ORF">Aca07nite_42120</name>
</gene>
<comment type="caution">
    <text evidence="1">The sequence shown here is derived from an EMBL/GenBank/DDBJ whole genome shotgun (WGS) entry which is preliminary data.</text>
</comment>